<name>A0A8S2V616_9BILA</name>
<proteinExistence type="predicted"/>
<dbReference type="AlphaFoldDB" id="A0A8S2V616"/>
<sequence length="46" mass="5392">MSSVLLAHQPRNPYTTRTQNILVTVPFEVPQWCLQLQHTNVDDFRP</sequence>
<protein>
    <submittedName>
        <fullName evidence="1">Uncharacterized protein</fullName>
    </submittedName>
</protein>
<dbReference type="EMBL" id="CAJOBJ010052382">
    <property type="protein sequence ID" value="CAF4379784.1"/>
    <property type="molecule type" value="Genomic_DNA"/>
</dbReference>
<evidence type="ECO:0000313" key="1">
    <source>
        <dbReference type="EMBL" id="CAF4379784.1"/>
    </source>
</evidence>
<reference evidence="1" key="1">
    <citation type="submission" date="2021-02" db="EMBL/GenBank/DDBJ databases">
        <authorList>
            <person name="Nowell W R."/>
        </authorList>
    </citation>
    <scope>NUCLEOTIDE SEQUENCE</scope>
</reference>
<accession>A0A8S2V616</accession>
<gene>
    <name evidence="1" type="ORF">GIL414_LOCUS29229</name>
</gene>
<comment type="caution">
    <text evidence="1">The sequence shown here is derived from an EMBL/GenBank/DDBJ whole genome shotgun (WGS) entry which is preliminary data.</text>
</comment>
<organism evidence="1 2">
    <name type="scientific">Rotaria magnacalcarata</name>
    <dbReference type="NCBI Taxonomy" id="392030"/>
    <lineage>
        <taxon>Eukaryota</taxon>
        <taxon>Metazoa</taxon>
        <taxon>Spiralia</taxon>
        <taxon>Gnathifera</taxon>
        <taxon>Rotifera</taxon>
        <taxon>Eurotatoria</taxon>
        <taxon>Bdelloidea</taxon>
        <taxon>Philodinida</taxon>
        <taxon>Philodinidae</taxon>
        <taxon>Rotaria</taxon>
    </lineage>
</organism>
<dbReference type="Proteomes" id="UP000681720">
    <property type="component" value="Unassembled WGS sequence"/>
</dbReference>
<evidence type="ECO:0000313" key="2">
    <source>
        <dbReference type="Proteomes" id="UP000681720"/>
    </source>
</evidence>
<feature type="non-terminal residue" evidence="1">
    <location>
        <position position="46"/>
    </location>
</feature>